<protein>
    <submittedName>
        <fullName evidence="2">Alpha/beta hydrolase</fullName>
    </submittedName>
</protein>
<dbReference type="SUPFAM" id="SSF53474">
    <property type="entry name" value="alpha/beta-Hydrolases"/>
    <property type="match status" value="1"/>
</dbReference>
<gene>
    <name evidence="2" type="ORF">Aple_037700</name>
</gene>
<evidence type="ECO:0000259" key="1">
    <source>
        <dbReference type="Pfam" id="PF12146"/>
    </source>
</evidence>
<feature type="domain" description="Serine aminopeptidase S33" evidence="1">
    <location>
        <begin position="15"/>
        <end position="134"/>
    </location>
</feature>
<dbReference type="AlphaFoldDB" id="A0A5M3XI30"/>
<dbReference type="RefSeq" id="WP_155345889.1">
    <property type="nucleotide sequence ID" value="NZ_BAAAHM010000032.1"/>
</dbReference>
<accession>A0A5M3XI30</accession>
<dbReference type="Pfam" id="PF12146">
    <property type="entry name" value="Hydrolase_4"/>
    <property type="match status" value="1"/>
</dbReference>
<dbReference type="EMBL" id="BLAF01000019">
    <property type="protein sequence ID" value="GES20874.1"/>
    <property type="molecule type" value="Genomic_DNA"/>
</dbReference>
<dbReference type="InterPro" id="IPR029058">
    <property type="entry name" value="AB_hydrolase_fold"/>
</dbReference>
<dbReference type="OrthoDB" id="3366509at2"/>
<reference evidence="2 3" key="1">
    <citation type="submission" date="2019-10" db="EMBL/GenBank/DDBJ databases">
        <title>Whole genome shotgun sequence of Acrocarpospora pleiomorpha NBRC 16267.</title>
        <authorList>
            <person name="Ichikawa N."/>
            <person name="Kimura A."/>
            <person name="Kitahashi Y."/>
            <person name="Komaki H."/>
            <person name="Oguchi A."/>
        </authorList>
    </citation>
    <scope>NUCLEOTIDE SEQUENCE [LARGE SCALE GENOMIC DNA]</scope>
    <source>
        <strain evidence="2 3">NBRC 16267</strain>
    </source>
</reference>
<organism evidence="2 3">
    <name type="scientific">Acrocarpospora pleiomorpha</name>
    <dbReference type="NCBI Taxonomy" id="90975"/>
    <lineage>
        <taxon>Bacteria</taxon>
        <taxon>Bacillati</taxon>
        <taxon>Actinomycetota</taxon>
        <taxon>Actinomycetes</taxon>
        <taxon>Streptosporangiales</taxon>
        <taxon>Streptosporangiaceae</taxon>
        <taxon>Acrocarpospora</taxon>
    </lineage>
</organism>
<dbReference type="InterPro" id="IPR022742">
    <property type="entry name" value="Hydrolase_4"/>
</dbReference>
<evidence type="ECO:0000313" key="2">
    <source>
        <dbReference type="EMBL" id="GES20874.1"/>
    </source>
</evidence>
<dbReference type="GO" id="GO:0016787">
    <property type="term" value="F:hydrolase activity"/>
    <property type="evidence" value="ECO:0007669"/>
    <property type="project" value="UniProtKB-KW"/>
</dbReference>
<name>A0A5M3XI30_9ACTN</name>
<comment type="caution">
    <text evidence="2">The sequence shown here is derived from an EMBL/GenBank/DDBJ whole genome shotgun (WGS) entry which is preliminary data.</text>
</comment>
<keyword evidence="2" id="KW-0378">Hydrolase</keyword>
<dbReference type="Gene3D" id="3.40.50.1820">
    <property type="entry name" value="alpha/beta hydrolase"/>
    <property type="match status" value="1"/>
</dbReference>
<evidence type="ECO:0000313" key="3">
    <source>
        <dbReference type="Proteomes" id="UP000377595"/>
    </source>
</evidence>
<proteinExistence type="predicted"/>
<keyword evidence="3" id="KW-1185">Reference proteome</keyword>
<sequence length="203" mass="22054">MREPVVHVTPARGAVKAVALVLHGGQEVGRMATSARQLAVLRMIPFAWALTWAGADHGLAVWRARYRVRGWNGDDASPVADIVEVLDRLRRAHDVPVILVGHSMGGRTALRVAGDPNVVGVAALAPWVPIGEPVAQLAGRRVLLVHGSADRITKPGETHAYARRAREVATEVRMVDIPGEGHGMLHQPRLWHRLTSEFALSLF</sequence>
<dbReference type="Proteomes" id="UP000377595">
    <property type="component" value="Unassembled WGS sequence"/>
</dbReference>